<organism evidence="13 14">
    <name type="scientific">Toxocara canis</name>
    <name type="common">Canine roundworm</name>
    <dbReference type="NCBI Taxonomy" id="6265"/>
    <lineage>
        <taxon>Eukaryota</taxon>
        <taxon>Metazoa</taxon>
        <taxon>Ecdysozoa</taxon>
        <taxon>Nematoda</taxon>
        <taxon>Chromadorea</taxon>
        <taxon>Rhabditida</taxon>
        <taxon>Spirurina</taxon>
        <taxon>Ascaridomorpha</taxon>
        <taxon>Ascaridoidea</taxon>
        <taxon>Toxocaridae</taxon>
        <taxon>Toxocara</taxon>
    </lineage>
</organism>
<evidence type="ECO:0000256" key="8">
    <source>
        <dbReference type="ARBA" id="ARBA00022989"/>
    </source>
</evidence>
<dbReference type="AlphaFoldDB" id="A0A0B2VPQ1"/>
<feature type="transmembrane region" description="Helical" evidence="12">
    <location>
        <begin position="537"/>
        <end position="562"/>
    </location>
</feature>
<evidence type="ECO:0000256" key="12">
    <source>
        <dbReference type="SAM" id="Phobius"/>
    </source>
</evidence>
<evidence type="ECO:0000313" key="13">
    <source>
        <dbReference type="EMBL" id="KHN83558.1"/>
    </source>
</evidence>
<dbReference type="InterPro" id="IPR050271">
    <property type="entry name" value="UDP-glycosyltransferase"/>
</dbReference>
<evidence type="ECO:0000256" key="10">
    <source>
        <dbReference type="ARBA" id="ARBA00023180"/>
    </source>
</evidence>
<keyword evidence="6 12" id="KW-0812">Transmembrane</keyword>
<evidence type="ECO:0000256" key="7">
    <source>
        <dbReference type="ARBA" id="ARBA00022729"/>
    </source>
</evidence>
<keyword evidence="9 12" id="KW-0472">Membrane</keyword>
<dbReference type="EC" id="2.4.1.17" evidence="3"/>
<dbReference type="OMA" id="AHNASCY"/>
<evidence type="ECO:0000256" key="9">
    <source>
        <dbReference type="ARBA" id="ARBA00023136"/>
    </source>
</evidence>
<keyword evidence="8 12" id="KW-1133">Transmembrane helix</keyword>
<dbReference type="FunFam" id="3.40.50.2000:FF:000118">
    <property type="entry name" value="UDP-glucuronosyltransferase"/>
    <property type="match status" value="1"/>
</dbReference>
<keyword evidence="5 13" id="KW-0808">Transferase</keyword>
<proteinExistence type="inferred from homology"/>
<dbReference type="OrthoDB" id="5835829at2759"/>
<dbReference type="PANTHER" id="PTHR48043:SF18">
    <property type="entry name" value="GLUCURONOSYLTRANSFERASE"/>
    <property type="match status" value="1"/>
</dbReference>
<comment type="similarity">
    <text evidence="2">Belongs to the UDP-glycosyltransferase family.</text>
</comment>
<dbReference type="GO" id="GO:0016020">
    <property type="term" value="C:membrane"/>
    <property type="evidence" value="ECO:0007669"/>
    <property type="project" value="UniProtKB-SubCell"/>
</dbReference>
<evidence type="ECO:0000256" key="2">
    <source>
        <dbReference type="ARBA" id="ARBA00009995"/>
    </source>
</evidence>
<dbReference type="SUPFAM" id="SSF53756">
    <property type="entry name" value="UDP-Glycosyltransferase/glycogen phosphorylase"/>
    <property type="match status" value="1"/>
</dbReference>
<accession>A0A0B2VPQ1</accession>
<dbReference type="EMBL" id="JPKZ01001180">
    <property type="protein sequence ID" value="KHN83558.1"/>
    <property type="molecule type" value="Genomic_DNA"/>
</dbReference>
<sequence>MSRIALGLFTEVRIHTHPVPFGSCPLWCTMRVLILISCLLSETTAINILLFLIGTTQFERGIFEYLAQQLALRNHKTITVKPVLIPEEARLVKSKLHLVHEKTLNNLLPRRLFKPLEAAGNEVPWKNTYETDEYMYPYYAAHVYACKKMLNSNLMDTLKRDKIDVAIVYSGNPCQLAIVHALHIPFIYFDIEGFTDETRVASGTPLNFDIPASQCRTDKWASSFLQRIVNGMCILREYIVHGGLPWLSARISERYARMDAPISELFSQDYEIKKRIPNFPNINEIKQKAELYFINTDRLIEYEHALPPHVIPVAGLHIDQVKPLFHPWNSSIASSEKGTIVVSLGTQANSSAMTLHQARSIFGALSRLNSYRIYWRIGPSLHIPGISSSDIPSHINVTTFIPQNDLLADKRTRLLITNGGMQSIMEALVHGVPVVGIPLYGVNRHNMAKVQNKGLGVVVPKDQLSELTLFNAIKEVLQNAKYKKTAKDMAREWKQRPQTAFQTALHYIEHVGKHHRAAFFGAPHRPFSWARTLNIDLLLTLFLIIVAPIVIAYKVLVISTAASYRYKFKRTSACLEN</sequence>
<evidence type="ECO:0000256" key="1">
    <source>
        <dbReference type="ARBA" id="ARBA00004167"/>
    </source>
</evidence>
<gene>
    <name evidence="13" type="primary">ugt3a1</name>
    <name evidence="13" type="ORF">Tcan_10662</name>
</gene>
<keyword evidence="7" id="KW-0732">Signal</keyword>
<comment type="subcellular location">
    <subcellularLocation>
        <location evidence="1">Membrane</location>
        <topology evidence="1">Single-pass membrane protein</topology>
    </subcellularLocation>
</comment>
<evidence type="ECO:0000313" key="14">
    <source>
        <dbReference type="Proteomes" id="UP000031036"/>
    </source>
</evidence>
<keyword evidence="14" id="KW-1185">Reference proteome</keyword>
<dbReference type="GO" id="GO:0015020">
    <property type="term" value="F:glucuronosyltransferase activity"/>
    <property type="evidence" value="ECO:0007669"/>
    <property type="project" value="UniProtKB-EC"/>
</dbReference>
<dbReference type="CDD" id="cd03784">
    <property type="entry name" value="GT1_Gtf-like"/>
    <property type="match status" value="1"/>
</dbReference>
<dbReference type="PANTHER" id="PTHR48043">
    <property type="entry name" value="EG:EG0003.4 PROTEIN-RELATED"/>
    <property type="match status" value="1"/>
</dbReference>
<dbReference type="STRING" id="6265.A0A0B2VPQ1"/>
<dbReference type="Gene3D" id="3.40.50.2000">
    <property type="entry name" value="Glycogen Phosphorylase B"/>
    <property type="match status" value="1"/>
</dbReference>
<comment type="caution">
    <text evidence="13">The sequence shown here is derived from an EMBL/GenBank/DDBJ whole genome shotgun (WGS) entry which is preliminary data.</text>
</comment>
<dbReference type="Pfam" id="PF00201">
    <property type="entry name" value="UDPGT"/>
    <property type="match status" value="1"/>
</dbReference>
<keyword evidence="4" id="KW-0328">Glycosyltransferase</keyword>
<dbReference type="InterPro" id="IPR002213">
    <property type="entry name" value="UDP_glucos_trans"/>
</dbReference>
<evidence type="ECO:0000256" key="3">
    <source>
        <dbReference type="ARBA" id="ARBA00012544"/>
    </source>
</evidence>
<evidence type="ECO:0000256" key="4">
    <source>
        <dbReference type="ARBA" id="ARBA00022676"/>
    </source>
</evidence>
<comment type="catalytic activity">
    <reaction evidence="11">
        <text>glucuronate acceptor + UDP-alpha-D-glucuronate = acceptor beta-D-glucuronoside + UDP + H(+)</text>
        <dbReference type="Rhea" id="RHEA:21032"/>
        <dbReference type="ChEBI" id="CHEBI:15378"/>
        <dbReference type="ChEBI" id="CHEBI:58052"/>
        <dbReference type="ChEBI" id="CHEBI:58223"/>
        <dbReference type="ChEBI" id="CHEBI:132367"/>
        <dbReference type="ChEBI" id="CHEBI:132368"/>
        <dbReference type="EC" id="2.4.1.17"/>
    </reaction>
</comment>
<name>A0A0B2VPQ1_TOXCA</name>
<protein>
    <recommendedName>
        <fullName evidence="3">glucuronosyltransferase</fullName>
        <ecNumber evidence="3">2.4.1.17</ecNumber>
    </recommendedName>
</protein>
<dbReference type="Proteomes" id="UP000031036">
    <property type="component" value="Unassembled WGS sequence"/>
</dbReference>
<evidence type="ECO:0000256" key="5">
    <source>
        <dbReference type="ARBA" id="ARBA00022679"/>
    </source>
</evidence>
<reference evidence="13 14" key="1">
    <citation type="submission" date="2014-11" db="EMBL/GenBank/DDBJ databases">
        <title>Genetic blueprint of the zoonotic pathogen Toxocara canis.</title>
        <authorList>
            <person name="Zhu X.-Q."/>
            <person name="Korhonen P.K."/>
            <person name="Cai H."/>
            <person name="Young N.D."/>
            <person name="Nejsum P."/>
            <person name="von Samson-Himmelstjerna G."/>
            <person name="Boag P.R."/>
            <person name="Tan P."/>
            <person name="Li Q."/>
            <person name="Min J."/>
            <person name="Yang Y."/>
            <person name="Wang X."/>
            <person name="Fang X."/>
            <person name="Hall R.S."/>
            <person name="Hofmann A."/>
            <person name="Sternberg P.W."/>
            <person name="Jex A.R."/>
            <person name="Gasser R.B."/>
        </authorList>
    </citation>
    <scope>NUCLEOTIDE SEQUENCE [LARGE SCALE GENOMIC DNA]</scope>
    <source>
        <strain evidence="13">PN_DK_2014</strain>
    </source>
</reference>
<evidence type="ECO:0000256" key="6">
    <source>
        <dbReference type="ARBA" id="ARBA00022692"/>
    </source>
</evidence>
<keyword evidence="10" id="KW-0325">Glycoprotein</keyword>
<evidence type="ECO:0000256" key="11">
    <source>
        <dbReference type="ARBA" id="ARBA00047475"/>
    </source>
</evidence>